<dbReference type="PANTHER" id="PTHR24264">
    <property type="entry name" value="TRYPSIN-RELATED"/>
    <property type="match status" value="1"/>
</dbReference>
<dbReference type="InterPro" id="IPR033116">
    <property type="entry name" value="TRYPSIN_SER"/>
</dbReference>
<feature type="chain" id="PRO_5018023855" description="Peptidase S1 domain-containing protein" evidence="6">
    <location>
        <begin position="26"/>
        <end position="205"/>
    </location>
</feature>
<feature type="domain" description="Peptidase S1" evidence="7">
    <location>
        <begin position="1"/>
        <end position="205"/>
    </location>
</feature>
<dbReference type="EMBL" id="QOIP01000002">
    <property type="protein sequence ID" value="RLU25892.1"/>
    <property type="molecule type" value="Genomic_DNA"/>
</dbReference>
<comment type="caution">
    <text evidence="8">The sequence shown here is derived from an EMBL/GenBank/DDBJ whole genome shotgun (WGS) entry which is preliminary data.</text>
</comment>
<dbReference type="GO" id="GO:0005615">
    <property type="term" value="C:extracellular space"/>
    <property type="evidence" value="ECO:0007669"/>
    <property type="project" value="TreeGrafter"/>
</dbReference>
<keyword evidence="6" id="KW-0732">Signal</keyword>
<dbReference type="PROSITE" id="PS00135">
    <property type="entry name" value="TRYPSIN_SER"/>
    <property type="match status" value="1"/>
</dbReference>
<keyword evidence="3" id="KW-0645">Protease</keyword>
<dbReference type="AlphaFoldDB" id="A0A3L8E010"/>
<protein>
    <recommendedName>
        <fullName evidence="7">Peptidase S1 domain-containing protein</fullName>
    </recommendedName>
</protein>
<dbReference type="GO" id="GO:0006508">
    <property type="term" value="P:proteolysis"/>
    <property type="evidence" value="ECO:0007669"/>
    <property type="project" value="UniProtKB-KW"/>
</dbReference>
<dbReference type="SMART" id="SM00020">
    <property type="entry name" value="Tryp_SPc"/>
    <property type="match status" value="1"/>
</dbReference>
<comment type="subcellular location">
    <subcellularLocation>
        <location evidence="1">Secreted</location>
    </subcellularLocation>
</comment>
<evidence type="ECO:0000256" key="6">
    <source>
        <dbReference type="SAM" id="SignalP"/>
    </source>
</evidence>
<proteinExistence type="predicted"/>
<dbReference type="InterPro" id="IPR043504">
    <property type="entry name" value="Peptidase_S1_PA_chymotrypsin"/>
</dbReference>
<evidence type="ECO:0000256" key="5">
    <source>
        <dbReference type="ARBA" id="ARBA00022825"/>
    </source>
</evidence>
<evidence type="ECO:0000256" key="1">
    <source>
        <dbReference type="ARBA" id="ARBA00004613"/>
    </source>
</evidence>
<keyword evidence="5" id="KW-0720">Serine protease</keyword>
<evidence type="ECO:0000313" key="9">
    <source>
        <dbReference type="Proteomes" id="UP000279307"/>
    </source>
</evidence>
<dbReference type="GO" id="GO:0004252">
    <property type="term" value="F:serine-type endopeptidase activity"/>
    <property type="evidence" value="ECO:0007669"/>
    <property type="project" value="InterPro"/>
</dbReference>
<dbReference type="InterPro" id="IPR050127">
    <property type="entry name" value="Serine_Proteases_S1"/>
</dbReference>
<dbReference type="Proteomes" id="UP000279307">
    <property type="component" value="Chromosome 2"/>
</dbReference>
<evidence type="ECO:0000259" key="7">
    <source>
        <dbReference type="PROSITE" id="PS50240"/>
    </source>
</evidence>
<dbReference type="InterPro" id="IPR009003">
    <property type="entry name" value="Peptidase_S1_PA"/>
</dbReference>
<name>A0A3L8E010_OOCBI</name>
<dbReference type="PANTHER" id="PTHR24264:SF65">
    <property type="entry name" value="SRCR DOMAIN-CONTAINING PROTEIN"/>
    <property type="match status" value="1"/>
</dbReference>
<reference evidence="8 9" key="1">
    <citation type="journal article" date="2018" name="Genome Res.">
        <title>The genomic architecture and molecular evolution of ant odorant receptors.</title>
        <authorList>
            <person name="McKenzie S.K."/>
            <person name="Kronauer D.J.C."/>
        </authorList>
    </citation>
    <scope>NUCLEOTIDE SEQUENCE [LARGE SCALE GENOMIC DNA]</scope>
    <source>
        <strain evidence="8">Clonal line C1</strain>
    </source>
</reference>
<dbReference type="Pfam" id="PF00089">
    <property type="entry name" value="Trypsin"/>
    <property type="match status" value="1"/>
</dbReference>
<dbReference type="Gene3D" id="2.40.10.10">
    <property type="entry name" value="Trypsin-like serine proteases"/>
    <property type="match status" value="1"/>
</dbReference>
<accession>A0A3L8E010</accession>
<organism evidence="8 9">
    <name type="scientific">Ooceraea biroi</name>
    <name type="common">Clonal raider ant</name>
    <name type="synonym">Cerapachys biroi</name>
    <dbReference type="NCBI Taxonomy" id="2015173"/>
    <lineage>
        <taxon>Eukaryota</taxon>
        <taxon>Metazoa</taxon>
        <taxon>Ecdysozoa</taxon>
        <taxon>Arthropoda</taxon>
        <taxon>Hexapoda</taxon>
        <taxon>Insecta</taxon>
        <taxon>Pterygota</taxon>
        <taxon>Neoptera</taxon>
        <taxon>Endopterygota</taxon>
        <taxon>Hymenoptera</taxon>
        <taxon>Apocrita</taxon>
        <taxon>Aculeata</taxon>
        <taxon>Formicoidea</taxon>
        <taxon>Formicidae</taxon>
        <taxon>Dorylinae</taxon>
        <taxon>Ooceraea</taxon>
    </lineage>
</organism>
<feature type="non-terminal residue" evidence="8">
    <location>
        <position position="205"/>
    </location>
</feature>
<dbReference type="SUPFAM" id="SSF50494">
    <property type="entry name" value="Trypsin-like serine proteases"/>
    <property type="match status" value="1"/>
</dbReference>
<dbReference type="PROSITE" id="PS50240">
    <property type="entry name" value="TRYPSIN_DOM"/>
    <property type="match status" value="1"/>
</dbReference>
<evidence type="ECO:0000256" key="4">
    <source>
        <dbReference type="ARBA" id="ARBA00022801"/>
    </source>
</evidence>
<evidence type="ECO:0000256" key="3">
    <source>
        <dbReference type="ARBA" id="ARBA00022670"/>
    </source>
</evidence>
<gene>
    <name evidence="8" type="ORF">DMN91_002054</name>
</gene>
<dbReference type="InterPro" id="IPR001254">
    <property type="entry name" value="Trypsin_dom"/>
</dbReference>
<dbReference type="OrthoDB" id="10051896at2759"/>
<evidence type="ECO:0000256" key="2">
    <source>
        <dbReference type="ARBA" id="ARBA00022525"/>
    </source>
</evidence>
<evidence type="ECO:0000313" key="8">
    <source>
        <dbReference type="EMBL" id="RLU25892.1"/>
    </source>
</evidence>
<sequence length="205" mass="22999">MSCSVTFTVTLKWIATLYICPFTSYYDIVSKNAWNCCHSLFRCKSRSQFYVRAGSNKTNRDGAVHRITDIHVYNGTYASWVPGTGEEYDIALFEVRPPFQFSRTVRPIRLPKSTNGIQRELLVCGWGETEKENLAKTLMGVYVQYVPFETCVMALDYAILVKDDYHLCYGSQGRDACYGDSGGALASKKTIYGIVSFGHGCGQVP</sequence>
<feature type="signal peptide" evidence="6">
    <location>
        <begin position="1"/>
        <end position="25"/>
    </location>
</feature>
<keyword evidence="4" id="KW-0378">Hydrolase</keyword>
<keyword evidence="2" id="KW-0964">Secreted</keyword>